<keyword evidence="4" id="KW-1185">Reference proteome</keyword>
<evidence type="ECO:0000256" key="2">
    <source>
        <dbReference type="SAM" id="SignalP"/>
    </source>
</evidence>
<dbReference type="AlphaFoldDB" id="A0A843TND6"/>
<dbReference type="EMBL" id="NMUH01000054">
    <property type="protein sequence ID" value="MQL70049.1"/>
    <property type="molecule type" value="Genomic_DNA"/>
</dbReference>
<evidence type="ECO:0000313" key="4">
    <source>
        <dbReference type="Proteomes" id="UP000652761"/>
    </source>
</evidence>
<comment type="caution">
    <text evidence="3">The sequence shown here is derived from an EMBL/GenBank/DDBJ whole genome shotgun (WGS) entry which is preliminary data.</text>
</comment>
<feature type="signal peptide" evidence="2">
    <location>
        <begin position="1"/>
        <end position="18"/>
    </location>
</feature>
<gene>
    <name evidence="3" type="ORF">Taro_002324</name>
</gene>
<evidence type="ECO:0000313" key="3">
    <source>
        <dbReference type="EMBL" id="MQL70049.1"/>
    </source>
</evidence>
<organism evidence="3 4">
    <name type="scientific">Colocasia esculenta</name>
    <name type="common">Wild taro</name>
    <name type="synonym">Arum esculentum</name>
    <dbReference type="NCBI Taxonomy" id="4460"/>
    <lineage>
        <taxon>Eukaryota</taxon>
        <taxon>Viridiplantae</taxon>
        <taxon>Streptophyta</taxon>
        <taxon>Embryophyta</taxon>
        <taxon>Tracheophyta</taxon>
        <taxon>Spermatophyta</taxon>
        <taxon>Magnoliopsida</taxon>
        <taxon>Liliopsida</taxon>
        <taxon>Araceae</taxon>
        <taxon>Aroideae</taxon>
        <taxon>Colocasieae</taxon>
        <taxon>Colocasia</taxon>
    </lineage>
</organism>
<reference evidence="3" key="1">
    <citation type="submission" date="2017-07" db="EMBL/GenBank/DDBJ databases">
        <title>Taro Niue Genome Assembly and Annotation.</title>
        <authorList>
            <person name="Atibalentja N."/>
            <person name="Keating K."/>
            <person name="Fields C.J."/>
        </authorList>
    </citation>
    <scope>NUCLEOTIDE SEQUENCE</scope>
    <source>
        <strain evidence="3">Niue_2</strain>
        <tissue evidence="3">Leaf</tissue>
    </source>
</reference>
<accession>A0A843TND6</accession>
<name>A0A843TND6_COLES</name>
<proteinExistence type="predicted"/>
<keyword evidence="2" id="KW-0732">Signal</keyword>
<evidence type="ECO:0000256" key="1">
    <source>
        <dbReference type="SAM" id="MobiDB-lite"/>
    </source>
</evidence>
<feature type="region of interest" description="Disordered" evidence="1">
    <location>
        <begin position="71"/>
        <end position="98"/>
    </location>
</feature>
<feature type="compositionally biased region" description="Basic residues" evidence="1">
    <location>
        <begin position="71"/>
        <end position="81"/>
    </location>
</feature>
<sequence length="170" mass="19044">MGLAVALDLALWRGACLGAMEAEESGRAEDGEEGMKGRRQGWVGRGKKVEWLPYSKVEGGHGVDLFRKRVSKNKEKSKKPKGMVAMGSDSEESKFGAEDVQEKKRAALWLLRMNLSSSGRRPPWRQPLAIETCIDGKVTGRRYHSWRPSAMPLTLSQRPETAAKFLWTEQ</sequence>
<protein>
    <submittedName>
        <fullName evidence="3">Uncharacterized protein</fullName>
    </submittedName>
</protein>
<dbReference type="Proteomes" id="UP000652761">
    <property type="component" value="Unassembled WGS sequence"/>
</dbReference>
<feature type="chain" id="PRO_5032535495" evidence="2">
    <location>
        <begin position="19"/>
        <end position="170"/>
    </location>
</feature>